<dbReference type="InterPro" id="IPR001992">
    <property type="entry name" value="T2SS_GspF/T4SS_PilC_CS"/>
</dbReference>
<comment type="function">
    <text evidence="1">Component of the type II secretion system inner membrane complex required for the energy-dependent secretion of extracellular factors such as proteases and toxins from the periplasm.</text>
</comment>
<evidence type="ECO:0000256" key="2">
    <source>
        <dbReference type="ARBA" id="ARBA00004429"/>
    </source>
</evidence>
<dbReference type="PANTHER" id="PTHR30012">
    <property type="entry name" value="GENERAL SECRETION PATHWAY PROTEIN"/>
    <property type="match status" value="1"/>
</dbReference>
<dbReference type="Pfam" id="PF00482">
    <property type="entry name" value="T2SSF"/>
    <property type="match status" value="2"/>
</dbReference>
<evidence type="ECO:0000256" key="14">
    <source>
        <dbReference type="RuleBase" id="RU003923"/>
    </source>
</evidence>
<dbReference type="PROSITE" id="PS00874">
    <property type="entry name" value="T2SP_F"/>
    <property type="match status" value="1"/>
</dbReference>
<evidence type="ECO:0000256" key="7">
    <source>
        <dbReference type="ARBA" id="ARBA00022692"/>
    </source>
</evidence>
<sequence>MPAFEYKALSASGKQKKGLLEGDSEKQIRQLLRDQGLVPTSIEPINKAAQHHLGGNNALFIPQIKTAELSLFTRELYTLLDAGTPLNEALKAMSQQAESKQMTRFVATLHTKVAEGHGLASAMNQAPYRVPTDVIATIQAGEESGYLDKVLSRLAESIEQRDQLNKKMKTALIYPVLMVVVAVVIVFFLMIYVVPKVVKVFDNMQQDLPPLTQGLLSFSDFIQHQWGWLLALILAVWGAFIWLLRQPKGRYKVHALLLKTPGLKRFLIYSSSARWARTLGVLISSGVAIQDALKISAEVVTLEPLKKAVLKMVEDVREGEAVGQAMIKAGFFPPLLLNLVRTGEGKGQLDSMLLKGAKHYEFSVETAANTLVSVLEPILIIIMGAVVLTVVLAIMMPIFEMNQMVGQ</sequence>
<dbReference type="RefSeq" id="WP_237261793.1">
    <property type="nucleotide sequence ID" value="NZ_AP024202.1"/>
</dbReference>
<evidence type="ECO:0000256" key="13">
    <source>
        <dbReference type="ARBA" id="ARBA00030750"/>
    </source>
</evidence>
<comment type="subcellular location">
    <subcellularLocation>
        <location evidence="2 14">Cell inner membrane</location>
        <topology evidence="2 14">Multi-pass membrane protein</topology>
    </subcellularLocation>
</comment>
<evidence type="ECO:0000256" key="10">
    <source>
        <dbReference type="ARBA" id="ARBA00022927"/>
    </source>
</evidence>
<keyword evidence="5" id="KW-1003">Cell membrane</keyword>
<feature type="transmembrane region" description="Helical" evidence="15">
    <location>
        <begin position="226"/>
        <end position="244"/>
    </location>
</feature>
<evidence type="ECO:0000256" key="9">
    <source>
        <dbReference type="ARBA" id="ARBA00022837"/>
    </source>
</evidence>
<evidence type="ECO:0000313" key="18">
    <source>
        <dbReference type="Proteomes" id="UP001054820"/>
    </source>
</evidence>
<proteinExistence type="inferred from homology"/>
<feature type="domain" description="Type II secretion system protein GspF" evidence="16">
    <location>
        <begin position="275"/>
        <end position="397"/>
    </location>
</feature>
<accession>A0ABM7MFP6</accession>
<evidence type="ECO:0000256" key="6">
    <source>
        <dbReference type="ARBA" id="ARBA00022519"/>
    </source>
</evidence>
<keyword evidence="10" id="KW-0653">Protein transport</keyword>
<feature type="transmembrane region" description="Helical" evidence="15">
    <location>
        <begin position="171"/>
        <end position="194"/>
    </location>
</feature>
<dbReference type="EMBL" id="AP024202">
    <property type="protein sequence ID" value="BCN94328.1"/>
    <property type="molecule type" value="Genomic_DNA"/>
</dbReference>
<dbReference type="InterPro" id="IPR003004">
    <property type="entry name" value="GspF/PilC"/>
</dbReference>
<keyword evidence="11 15" id="KW-1133">Transmembrane helix</keyword>
<dbReference type="InterPro" id="IPR018076">
    <property type="entry name" value="T2SS_GspF_dom"/>
</dbReference>
<evidence type="ECO:0000256" key="3">
    <source>
        <dbReference type="ARBA" id="ARBA00005745"/>
    </source>
</evidence>
<dbReference type="Gene3D" id="1.20.81.30">
    <property type="entry name" value="Type II secretion system (T2SS), domain F"/>
    <property type="match status" value="2"/>
</dbReference>
<dbReference type="Proteomes" id="UP001054820">
    <property type="component" value="Chromosome"/>
</dbReference>
<keyword evidence="4 14" id="KW-0813">Transport</keyword>
<gene>
    <name evidence="17" type="primary">xcpS</name>
    <name evidence="17" type="ORF">THMIRHAM_21130</name>
</gene>
<keyword evidence="18" id="KW-1185">Reference proteome</keyword>
<protein>
    <recommendedName>
        <fullName evidence="13">General secretion pathway protein F</fullName>
    </recommendedName>
</protein>
<evidence type="ECO:0000313" key="17">
    <source>
        <dbReference type="EMBL" id="BCN94328.1"/>
    </source>
</evidence>
<dbReference type="PRINTS" id="PR00812">
    <property type="entry name" value="BCTERIALGSPF"/>
</dbReference>
<evidence type="ECO:0000259" key="16">
    <source>
        <dbReference type="Pfam" id="PF00482"/>
    </source>
</evidence>
<evidence type="ECO:0000256" key="15">
    <source>
        <dbReference type="SAM" id="Phobius"/>
    </source>
</evidence>
<comment type="similarity">
    <text evidence="3 14">Belongs to the GSP F family.</text>
</comment>
<dbReference type="InterPro" id="IPR011850">
    <property type="entry name" value="T2SS_GspF"/>
</dbReference>
<feature type="domain" description="Type II secretion system protein GspF" evidence="16">
    <location>
        <begin position="72"/>
        <end position="195"/>
    </location>
</feature>
<reference evidence="17" key="1">
    <citation type="journal article" date="2022" name="Arch. Microbiol.">
        <title>Thiomicrorhabdus immobilis sp. nov., a mesophilic sulfur-oxidizing bacterium isolated from sediment of a brackish lake in northern Japan.</title>
        <authorList>
            <person name="Kojima H."/>
            <person name="Mochizuki J."/>
            <person name="Kanda M."/>
            <person name="Watanabe T."/>
            <person name="Fukui M."/>
        </authorList>
    </citation>
    <scope>NUCLEOTIDE SEQUENCE</scope>
    <source>
        <strain evidence="17">Am19</strain>
    </source>
</reference>
<evidence type="ECO:0000256" key="8">
    <source>
        <dbReference type="ARBA" id="ARBA00022723"/>
    </source>
</evidence>
<dbReference type="InterPro" id="IPR042094">
    <property type="entry name" value="T2SS_GspF_sf"/>
</dbReference>
<dbReference type="NCBIfam" id="TIGR02120">
    <property type="entry name" value="GspF"/>
    <property type="match status" value="1"/>
</dbReference>
<name>A0ABM7MFP6_9GAMM</name>
<keyword evidence="6" id="KW-0997">Cell inner membrane</keyword>
<organism evidence="17 18">
    <name type="scientific">Thiomicrorhabdus immobilis</name>
    <dbReference type="NCBI Taxonomy" id="2791037"/>
    <lineage>
        <taxon>Bacteria</taxon>
        <taxon>Pseudomonadati</taxon>
        <taxon>Pseudomonadota</taxon>
        <taxon>Gammaproteobacteria</taxon>
        <taxon>Thiotrichales</taxon>
        <taxon>Piscirickettsiaceae</taxon>
        <taxon>Thiomicrorhabdus</taxon>
    </lineage>
</organism>
<evidence type="ECO:0000256" key="1">
    <source>
        <dbReference type="ARBA" id="ARBA00002684"/>
    </source>
</evidence>
<dbReference type="PANTHER" id="PTHR30012:SF0">
    <property type="entry name" value="TYPE II SECRETION SYSTEM PROTEIN F-RELATED"/>
    <property type="match status" value="1"/>
</dbReference>
<keyword evidence="8" id="KW-0479">Metal-binding</keyword>
<keyword evidence="9" id="KW-0106">Calcium</keyword>
<evidence type="ECO:0000256" key="12">
    <source>
        <dbReference type="ARBA" id="ARBA00023136"/>
    </source>
</evidence>
<evidence type="ECO:0000256" key="11">
    <source>
        <dbReference type="ARBA" id="ARBA00022989"/>
    </source>
</evidence>
<keyword evidence="12 15" id="KW-0472">Membrane</keyword>
<feature type="transmembrane region" description="Helical" evidence="15">
    <location>
        <begin position="378"/>
        <end position="399"/>
    </location>
</feature>
<keyword evidence="7 14" id="KW-0812">Transmembrane</keyword>
<evidence type="ECO:0000256" key="5">
    <source>
        <dbReference type="ARBA" id="ARBA00022475"/>
    </source>
</evidence>
<evidence type="ECO:0000256" key="4">
    <source>
        <dbReference type="ARBA" id="ARBA00022448"/>
    </source>
</evidence>